<name>A0AAD9YZ41_9LECA</name>
<sequence length="526" mass="60059">MSLSDSKKPVNSPPPEAMSKAALARSSTLPIRTEREPTGLRKLFSALGGEPKSKEQKAEEKVVKADNSMYQRWGPPGNPTQELVFRYWTSTRMQQHWEFLRAHHPRQFKKYMDKGYMEPIPTAWVQSRQLAWLYPETCTWETPAEKRLYYLLNNGVMPDGSKHSPMRPLNIVRDRNTIIRRGNARNARQVHLDAQKLAAYQSPGDVFQSDKQIHSHQYSDQVPNVVYDARAAALHALADGILHGTDHLETMLLIDVSGSMTWNPHQGVVGPDGIRRYHDQPSNIRLVEHLVHRVLHHMIPRIQKQHPNQLGIDAATFSSYGRYIGQLSTSRFQYDWASKVQLGGGTQVMQGWQTVKATYFEHQNRDFGHGRYDPVFGWQPTPGMPKLSLLVFLDGEATDMDEFELELLGETWAYVTIALVGMENCPHHHSHAIELERVARFNPHVGFFDVHGRVCERIVVEDLLASVYPVDPPQYSEILKPEFDLPSEELPRSPGFFIMGAWNILGTHALRTSGNDFTRHGEIHLY</sequence>
<organism evidence="2 3">
    <name type="scientific">Lepraria neglecta</name>
    <dbReference type="NCBI Taxonomy" id="209136"/>
    <lineage>
        <taxon>Eukaryota</taxon>
        <taxon>Fungi</taxon>
        <taxon>Dikarya</taxon>
        <taxon>Ascomycota</taxon>
        <taxon>Pezizomycotina</taxon>
        <taxon>Lecanoromycetes</taxon>
        <taxon>OSLEUM clade</taxon>
        <taxon>Lecanoromycetidae</taxon>
        <taxon>Lecanorales</taxon>
        <taxon>Lecanorineae</taxon>
        <taxon>Stereocaulaceae</taxon>
        <taxon>Lepraria</taxon>
    </lineage>
</organism>
<gene>
    <name evidence="2" type="ORF">OEA41_005097</name>
</gene>
<dbReference type="AlphaFoldDB" id="A0AAD9YZ41"/>
<dbReference type="SUPFAM" id="SSF53300">
    <property type="entry name" value="vWA-like"/>
    <property type="match status" value="1"/>
</dbReference>
<protein>
    <recommendedName>
        <fullName evidence="4">VWFA domain-containing protein</fullName>
    </recommendedName>
</protein>
<proteinExistence type="predicted"/>
<evidence type="ECO:0000313" key="3">
    <source>
        <dbReference type="Proteomes" id="UP001276659"/>
    </source>
</evidence>
<feature type="region of interest" description="Disordered" evidence="1">
    <location>
        <begin position="1"/>
        <end position="37"/>
    </location>
</feature>
<evidence type="ECO:0008006" key="4">
    <source>
        <dbReference type="Google" id="ProtNLM"/>
    </source>
</evidence>
<accession>A0AAD9YZ41</accession>
<evidence type="ECO:0000256" key="1">
    <source>
        <dbReference type="SAM" id="MobiDB-lite"/>
    </source>
</evidence>
<dbReference type="EMBL" id="JASNWA010000010">
    <property type="protein sequence ID" value="KAK3168649.1"/>
    <property type="molecule type" value="Genomic_DNA"/>
</dbReference>
<dbReference type="Proteomes" id="UP001276659">
    <property type="component" value="Unassembled WGS sequence"/>
</dbReference>
<comment type="caution">
    <text evidence="2">The sequence shown here is derived from an EMBL/GenBank/DDBJ whole genome shotgun (WGS) entry which is preliminary data.</text>
</comment>
<reference evidence="2" key="1">
    <citation type="submission" date="2022-11" db="EMBL/GenBank/DDBJ databases">
        <title>Chromosomal genome sequence assembly and mating type (MAT) locus characterization of the leprose asexual lichenized fungus Lepraria neglecta (Nyl.) Erichsen.</title>
        <authorList>
            <person name="Allen J.L."/>
            <person name="Pfeffer B."/>
        </authorList>
    </citation>
    <scope>NUCLEOTIDE SEQUENCE</scope>
    <source>
        <strain evidence="2">Allen 5258</strain>
    </source>
</reference>
<dbReference type="InterPro" id="IPR036465">
    <property type="entry name" value="vWFA_dom_sf"/>
</dbReference>
<keyword evidence="3" id="KW-1185">Reference proteome</keyword>
<evidence type="ECO:0000313" key="2">
    <source>
        <dbReference type="EMBL" id="KAK3168649.1"/>
    </source>
</evidence>